<name>A0ABY3N0M3_9GAMM</name>
<evidence type="ECO:0000313" key="2">
    <source>
        <dbReference type="Proteomes" id="UP000815846"/>
    </source>
</evidence>
<comment type="caution">
    <text evidence="1">The sequence shown here is derived from an EMBL/GenBank/DDBJ whole genome shotgun (WGS) entry which is preliminary data.</text>
</comment>
<dbReference type="CDD" id="cd00267">
    <property type="entry name" value="ABC_ATPase"/>
    <property type="match status" value="1"/>
</dbReference>
<proteinExistence type="predicted"/>
<dbReference type="SUPFAM" id="SSF52540">
    <property type="entry name" value="P-loop containing nucleoside triphosphate hydrolases"/>
    <property type="match status" value="1"/>
</dbReference>
<dbReference type="PANTHER" id="PTHR37816">
    <property type="entry name" value="YALI0E33011P"/>
    <property type="match status" value="1"/>
</dbReference>
<sequence length="161" mass="18200">MSKTLIFGNSGSGKSTLAKQICRETTNNIAHLDLDTIAWQATSPPSRTPLAVSKEKIATFIKQNKNWVVEGCYADLLQLLTNKADKIIFLDLPIEACIENAKNRPWEPHKYESATAQDANLVMLIDWISQYKDRQDTFSHKAHAELYDSFSGDKQRITSNR</sequence>
<dbReference type="PANTHER" id="PTHR37816:SF2">
    <property type="entry name" value="DNA TOPOLOGY MODULATION PROTEIN FLAR-RELATED PROTEIN"/>
    <property type="match status" value="1"/>
</dbReference>
<dbReference type="Pfam" id="PF13238">
    <property type="entry name" value="AAA_18"/>
    <property type="match status" value="1"/>
</dbReference>
<evidence type="ECO:0000313" key="1">
    <source>
        <dbReference type="EMBL" id="TYK67038.1"/>
    </source>
</evidence>
<dbReference type="Gene3D" id="3.40.50.300">
    <property type="entry name" value="P-loop containing nucleotide triphosphate hydrolases"/>
    <property type="match status" value="1"/>
</dbReference>
<protein>
    <submittedName>
        <fullName evidence="1">AAA family ATPase</fullName>
    </submittedName>
</protein>
<reference evidence="1 2" key="1">
    <citation type="submission" date="2019-08" db="EMBL/GenBank/DDBJ databases">
        <title>Microbe sample from Colwellia echini.</title>
        <authorList>
            <person name="Christiansen L."/>
            <person name="Pathiraja D."/>
            <person name="Schultz-Johansen M."/>
            <person name="Choi I.-G."/>
            <person name="Stougaard P."/>
        </authorList>
    </citation>
    <scope>NUCLEOTIDE SEQUENCE [LARGE SCALE GENOMIC DNA]</scope>
    <source>
        <strain evidence="1 2">A3</strain>
    </source>
</reference>
<dbReference type="Proteomes" id="UP000815846">
    <property type="component" value="Unassembled WGS sequence"/>
</dbReference>
<organism evidence="1 2">
    <name type="scientific">Colwellia echini</name>
    <dbReference type="NCBI Taxonomy" id="1982103"/>
    <lineage>
        <taxon>Bacteria</taxon>
        <taxon>Pseudomonadati</taxon>
        <taxon>Pseudomonadota</taxon>
        <taxon>Gammaproteobacteria</taxon>
        <taxon>Alteromonadales</taxon>
        <taxon>Colwelliaceae</taxon>
        <taxon>Colwellia</taxon>
    </lineage>
</organism>
<gene>
    <name evidence="1" type="ORF">CWS31_000395</name>
</gene>
<keyword evidence="2" id="KW-1185">Reference proteome</keyword>
<dbReference type="EMBL" id="PJAI02000001">
    <property type="protein sequence ID" value="TYK67038.1"/>
    <property type="molecule type" value="Genomic_DNA"/>
</dbReference>
<accession>A0ABY3N0M3</accession>
<dbReference type="RefSeq" id="WP_101343188.1">
    <property type="nucleotide sequence ID" value="NZ_PJAI02000001.1"/>
</dbReference>
<dbReference type="InterPro" id="IPR052922">
    <property type="entry name" value="Cytidylate_Kinase-2"/>
</dbReference>
<dbReference type="InterPro" id="IPR027417">
    <property type="entry name" value="P-loop_NTPase"/>
</dbReference>